<dbReference type="InterPro" id="IPR012336">
    <property type="entry name" value="Thioredoxin-like_fold"/>
</dbReference>
<sequence>MNKIKYLLLVCLAFLSCKGQEPTSFSEAALNDSFLNLQGEEVTFKDILEAHKGQTIVIDIWASWCKDCIGGMPKVKVLQQTHQEVVYIFLSLDKSQEAWKRGIEKYDVNGNHYFMQSGWKGDFGSFVNLDWIPRYMVIDKEGNIKVFKAVEADDKKIKDELK</sequence>
<keyword evidence="4" id="KW-0676">Redox-active center</keyword>
<dbReference type="CDD" id="cd02966">
    <property type="entry name" value="TlpA_like_family"/>
    <property type="match status" value="1"/>
</dbReference>
<dbReference type="SUPFAM" id="SSF52833">
    <property type="entry name" value="Thioredoxin-like"/>
    <property type="match status" value="1"/>
</dbReference>
<dbReference type="RefSeq" id="WP_395439001.1">
    <property type="nucleotide sequence ID" value="NZ_JBAWKC010000005.1"/>
</dbReference>
<dbReference type="EMBL" id="JBAWKC010000005">
    <property type="protein sequence ID" value="MFH6769772.1"/>
    <property type="molecule type" value="Genomic_DNA"/>
</dbReference>
<comment type="subcellular location">
    <subcellularLocation>
        <location evidence="1">Cell envelope</location>
    </subcellularLocation>
</comment>
<evidence type="ECO:0000256" key="3">
    <source>
        <dbReference type="ARBA" id="ARBA00023157"/>
    </source>
</evidence>
<reference evidence="6 7" key="1">
    <citation type="submission" date="2024-02" db="EMBL/GenBank/DDBJ databases">
        <title>A Gaetbulibacter species isolated from tidal flats and genomic insights of their niches.</title>
        <authorList>
            <person name="Ye Y."/>
        </authorList>
    </citation>
    <scope>NUCLEOTIDE SEQUENCE [LARGE SCALE GENOMIC DNA]</scope>
    <source>
        <strain evidence="6 7">KEM-8</strain>
    </source>
</reference>
<comment type="caution">
    <text evidence="6">The sequence shown here is derived from an EMBL/GenBank/DDBJ whole genome shotgun (WGS) entry which is preliminary data.</text>
</comment>
<dbReference type="PROSITE" id="PS51352">
    <property type="entry name" value="THIOREDOXIN_2"/>
    <property type="match status" value="1"/>
</dbReference>
<dbReference type="InterPro" id="IPR036249">
    <property type="entry name" value="Thioredoxin-like_sf"/>
</dbReference>
<name>A0ABW7MVP4_9FLAO</name>
<evidence type="ECO:0000259" key="5">
    <source>
        <dbReference type="PROSITE" id="PS51352"/>
    </source>
</evidence>
<feature type="domain" description="Thioredoxin" evidence="5">
    <location>
        <begin position="23"/>
        <end position="162"/>
    </location>
</feature>
<dbReference type="InterPro" id="IPR013766">
    <property type="entry name" value="Thioredoxin_domain"/>
</dbReference>
<dbReference type="Gene3D" id="3.40.30.10">
    <property type="entry name" value="Glutaredoxin"/>
    <property type="match status" value="1"/>
</dbReference>
<evidence type="ECO:0000256" key="1">
    <source>
        <dbReference type="ARBA" id="ARBA00004196"/>
    </source>
</evidence>
<keyword evidence="3" id="KW-1015">Disulfide bond</keyword>
<evidence type="ECO:0000256" key="2">
    <source>
        <dbReference type="ARBA" id="ARBA00022748"/>
    </source>
</evidence>
<dbReference type="PANTHER" id="PTHR42852:SF6">
    <property type="entry name" value="THIOL:DISULFIDE INTERCHANGE PROTEIN DSBE"/>
    <property type="match status" value="1"/>
</dbReference>
<dbReference type="Pfam" id="PF13905">
    <property type="entry name" value="Thioredoxin_8"/>
    <property type="match status" value="1"/>
</dbReference>
<dbReference type="Proteomes" id="UP001610104">
    <property type="component" value="Unassembled WGS sequence"/>
</dbReference>
<dbReference type="InterPro" id="IPR050553">
    <property type="entry name" value="Thioredoxin_ResA/DsbE_sf"/>
</dbReference>
<accession>A0ABW7MVP4</accession>
<organism evidence="6 7">
    <name type="scientific">Gaetbulibacter aquiaggeris</name>
    <dbReference type="NCBI Taxonomy" id="1735373"/>
    <lineage>
        <taxon>Bacteria</taxon>
        <taxon>Pseudomonadati</taxon>
        <taxon>Bacteroidota</taxon>
        <taxon>Flavobacteriia</taxon>
        <taxon>Flavobacteriales</taxon>
        <taxon>Flavobacteriaceae</taxon>
        <taxon>Gaetbulibacter</taxon>
    </lineage>
</organism>
<dbReference type="PANTHER" id="PTHR42852">
    <property type="entry name" value="THIOL:DISULFIDE INTERCHANGE PROTEIN DSBE"/>
    <property type="match status" value="1"/>
</dbReference>
<protein>
    <submittedName>
        <fullName evidence="6">TlpA disulfide reductase family protein</fullName>
    </submittedName>
</protein>
<evidence type="ECO:0000256" key="4">
    <source>
        <dbReference type="ARBA" id="ARBA00023284"/>
    </source>
</evidence>
<gene>
    <name evidence="6" type="ORF">V8G56_13550</name>
</gene>
<evidence type="ECO:0000313" key="6">
    <source>
        <dbReference type="EMBL" id="MFH6769772.1"/>
    </source>
</evidence>
<dbReference type="PROSITE" id="PS51257">
    <property type="entry name" value="PROKAR_LIPOPROTEIN"/>
    <property type="match status" value="1"/>
</dbReference>
<keyword evidence="2" id="KW-0201">Cytochrome c-type biogenesis</keyword>
<proteinExistence type="predicted"/>
<keyword evidence="7" id="KW-1185">Reference proteome</keyword>
<evidence type="ECO:0000313" key="7">
    <source>
        <dbReference type="Proteomes" id="UP001610104"/>
    </source>
</evidence>